<accession>A0A1U7IN14</accession>
<evidence type="ECO:0000313" key="1">
    <source>
        <dbReference type="EMBL" id="OKH38738.1"/>
    </source>
</evidence>
<gene>
    <name evidence="1" type="ORF">NIES2119_09100</name>
</gene>
<evidence type="ECO:0000313" key="2">
    <source>
        <dbReference type="Proteomes" id="UP000185860"/>
    </source>
</evidence>
<name>A0A1U7IN14_9CYAN</name>
<dbReference type="AlphaFoldDB" id="A0A1U7IN14"/>
<organism evidence="1 2">
    <name type="scientific">[Phormidium ambiguum] IAM M-71</name>
    <dbReference type="NCBI Taxonomy" id="454136"/>
    <lineage>
        <taxon>Bacteria</taxon>
        <taxon>Bacillati</taxon>
        <taxon>Cyanobacteriota</taxon>
        <taxon>Cyanophyceae</taxon>
        <taxon>Oscillatoriophycideae</taxon>
        <taxon>Aerosakkonematales</taxon>
        <taxon>Aerosakkonemataceae</taxon>
        <taxon>Floridanema</taxon>
    </lineage>
</organism>
<reference evidence="1 2" key="1">
    <citation type="submission" date="2016-11" db="EMBL/GenBank/DDBJ databases">
        <title>Draft Genome Sequences of Nine Cyanobacterial Strains from Diverse Habitats.</title>
        <authorList>
            <person name="Zhu T."/>
            <person name="Hou S."/>
            <person name="Lu X."/>
            <person name="Hess W.R."/>
        </authorList>
    </citation>
    <scope>NUCLEOTIDE SEQUENCE [LARGE SCALE GENOMIC DNA]</scope>
    <source>
        <strain evidence="1 2">IAM M-71</strain>
    </source>
</reference>
<dbReference type="Proteomes" id="UP000185860">
    <property type="component" value="Unassembled WGS sequence"/>
</dbReference>
<protein>
    <submittedName>
        <fullName evidence="1">Uncharacterized protein</fullName>
    </submittedName>
</protein>
<dbReference type="EMBL" id="MRCE01000007">
    <property type="protein sequence ID" value="OKH38738.1"/>
    <property type="molecule type" value="Genomic_DNA"/>
</dbReference>
<comment type="caution">
    <text evidence="1">The sequence shown here is derived from an EMBL/GenBank/DDBJ whole genome shotgun (WGS) entry which is preliminary data.</text>
</comment>
<sequence length="241" mass="26553">MQFNQWVRFRGISKMSISNAIKSLSKSATKTNQSSCNQRSTTIPTIKLVTNCSALRATDRVDWGKCGKEFDFISSPLSVHSSNGIQLKVSSRGTFLRLDAGSGLKGKFKSGDKLLFLEFADSAITIDFSTPVFGIGTQIQRAFFGAFTGIIEAFDTTGKSLGRFKVRGNDNHADDDIAPFIGVISPVPNISRITLYVPENGGYGFTINELNLVTRLKKPILARYLFLFNKNRTKSVNTDLM</sequence>
<proteinExistence type="predicted"/>